<name>A0A315ZQB9_9BACT</name>
<feature type="non-terminal residue" evidence="1">
    <location>
        <position position="1"/>
    </location>
</feature>
<dbReference type="AlphaFoldDB" id="A0A315ZQB9"/>
<dbReference type="EMBL" id="QGDT01000067">
    <property type="protein sequence ID" value="PWJ47303.1"/>
    <property type="molecule type" value="Genomic_DNA"/>
</dbReference>
<protein>
    <submittedName>
        <fullName evidence="1">Uncharacterized protein</fullName>
    </submittedName>
</protein>
<keyword evidence="3" id="KW-1185">Reference proteome</keyword>
<evidence type="ECO:0000313" key="1">
    <source>
        <dbReference type="EMBL" id="PWJ47303.1"/>
    </source>
</evidence>
<evidence type="ECO:0000313" key="3">
    <source>
        <dbReference type="Proteomes" id="UP000245880"/>
    </source>
</evidence>
<proteinExistence type="predicted"/>
<comment type="caution">
    <text evidence="1">The sequence shown here is derived from an EMBL/GenBank/DDBJ whole genome shotgun (WGS) entry which is preliminary data.</text>
</comment>
<dbReference type="EMBL" id="QGDT01000002">
    <property type="protein sequence ID" value="PWJ59506.1"/>
    <property type="molecule type" value="Genomic_DNA"/>
</dbReference>
<accession>A0A315ZQB9</accession>
<organism evidence="1 3">
    <name type="scientific">Dyadobacter jejuensis</name>
    <dbReference type="NCBI Taxonomy" id="1082580"/>
    <lineage>
        <taxon>Bacteria</taxon>
        <taxon>Pseudomonadati</taxon>
        <taxon>Bacteroidota</taxon>
        <taxon>Cytophagia</taxon>
        <taxon>Cytophagales</taxon>
        <taxon>Spirosomataceae</taxon>
        <taxon>Dyadobacter</taxon>
    </lineage>
</organism>
<sequence>SRTGLLKWKAKAPNNCKDSRASFGLYSFVINPETNLLYICDNFFVQCLKLPGYD</sequence>
<reference evidence="1 3" key="1">
    <citation type="submission" date="2018-03" db="EMBL/GenBank/DDBJ databases">
        <title>Genomic Encyclopedia of Archaeal and Bacterial Type Strains, Phase II (KMG-II): from individual species to whole genera.</title>
        <authorList>
            <person name="Goeker M."/>
        </authorList>
    </citation>
    <scope>NUCLEOTIDE SEQUENCE [LARGE SCALE GENOMIC DNA]</scope>
    <source>
        <strain evidence="1 3">DSM 100346</strain>
    </source>
</reference>
<dbReference type="Proteomes" id="UP000245880">
    <property type="component" value="Unassembled WGS sequence"/>
</dbReference>
<gene>
    <name evidence="2" type="ORF">CLV98_102340</name>
    <name evidence="1" type="ORF">CLV98_1672</name>
</gene>
<evidence type="ECO:0000313" key="2">
    <source>
        <dbReference type="EMBL" id="PWJ59506.1"/>
    </source>
</evidence>